<sequence length="78" mass="8638">MEQRLFLRSAASRLCSMGRMMLPPLPLSLLLTARGSALVPRSLGSGLAEGCLVWICRLRNNLLRSSRLHLFSMSPHCS</sequence>
<protein>
    <recommendedName>
        <fullName evidence="3">Secreted protein</fullName>
    </recommendedName>
</protein>
<keyword evidence="2" id="KW-1185">Reference proteome</keyword>
<name>A0ABQ9T365_9PEZI</name>
<gene>
    <name evidence="1" type="ORF">CPAR01_00196</name>
</gene>
<dbReference type="GeneID" id="85368388"/>
<evidence type="ECO:0000313" key="1">
    <source>
        <dbReference type="EMBL" id="KAK1546229.1"/>
    </source>
</evidence>
<evidence type="ECO:0008006" key="3">
    <source>
        <dbReference type="Google" id="ProtNLM"/>
    </source>
</evidence>
<proteinExistence type="predicted"/>
<dbReference type="Proteomes" id="UP001241169">
    <property type="component" value="Unassembled WGS sequence"/>
</dbReference>
<dbReference type="EMBL" id="MOPA01000001">
    <property type="protein sequence ID" value="KAK1546229.1"/>
    <property type="molecule type" value="Genomic_DNA"/>
</dbReference>
<evidence type="ECO:0000313" key="2">
    <source>
        <dbReference type="Proteomes" id="UP001241169"/>
    </source>
</evidence>
<comment type="caution">
    <text evidence="1">The sequence shown here is derived from an EMBL/GenBank/DDBJ whole genome shotgun (WGS) entry which is preliminary data.</text>
</comment>
<dbReference type="RefSeq" id="XP_060355346.1">
    <property type="nucleotide sequence ID" value="XM_060484489.1"/>
</dbReference>
<accession>A0ABQ9T365</accession>
<organism evidence="1 2">
    <name type="scientific">Colletotrichum paranaense</name>
    <dbReference type="NCBI Taxonomy" id="1914294"/>
    <lineage>
        <taxon>Eukaryota</taxon>
        <taxon>Fungi</taxon>
        <taxon>Dikarya</taxon>
        <taxon>Ascomycota</taxon>
        <taxon>Pezizomycotina</taxon>
        <taxon>Sordariomycetes</taxon>
        <taxon>Hypocreomycetidae</taxon>
        <taxon>Glomerellales</taxon>
        <taxon>Glomerellaceae</taxon>
        <taxon>Colletotrichum</taxon>
        <taxon>Colletotrichum acutatum species complex</taxon>
    </lineage>
</organism>
<reference evidence="1 2" key="1">
    <citation type="submission" date="2016-10" db="EMBL/GenBank/DDBJ databases">
        <title>The genome sequence of Colletotrichum fioriniae PJ7.</title>
        <authorList>
            <person name="Baroncelli R."/>
        </authorList>
    </citation>
    <scope>NUCLEOTIDE SEQUENCE [LARGE SCALE GENOMIC DNA]</scope>
    <source>
        <strain evidence="1 2">IMI 384185</strain>
    </source>
</reference>